<feature type="region of interest" description="Disordered" evidence="1">
    <location>
        <begin position="305"/>
        <end position="526"/>
    </location>
</feature>
<evidence type="ECO:0000256" key="1">
    <source>
        <dbReference type="SAM" id="MobiDB-lite"/>
    </source>
</evidence>
<feature type="region of interest" description="Disordered" evidence="1">
    <location>
        <begin position="1"/>
        <end position="68"/>
    </location>
</feature>
<dbReference type="EMBL" id="KB445810">
    <property type="protein sequence ID" value="EMD32568.1"/>
    <property type="molecule type" value="Genomic_DNA"/>
</dbReference>
<feature type="compositionally biased region" description="Basic residues" evidence="1">
    <location>
        <begin position="48"/>
        <end position="59"/>
    </location>
</feature>
<feature type="domain" description="PEHE" evidence="2">
    <location>
        <begin position="139"/>
        <end position="282"/>
    </location>
</feature>
<feature type="compositionally biased region" description="Acidic residues" evidence="1">
    <location>
        <begin position="320"/>
        <end position="344"/>
    </location>
</feature>
<dbReference type="GO" id="GO:0000123">
    <property type="term" value="C:histone acetyltransferase complex"/>
    <property type="evidence" value="ECO:0007669"/>
    <property type="project" value="UniProtKB-ARBA"/>
</dbReference>
<evidence type="ECO:0000313" key="3">
    <source>
        <dbReference type="EMBL" id="EMD32568.1"/>
    </source>
</evidence>
<proteinExistence type="predicted"/>
<accession>M2Q6W1</accession>
<reference evidence="3 4" key="1">
    <citation type="journal article" date="2012" name="Proc. Natl. Acad. Sci. U.S.A.">
        <title>Comparative genomics of Ceriporiopsis subvermispora and Phanerochaete chrysosporium provide insight into selective ligninolysis.</title>
        <authorList>
            <person name="Fernandez-Fueyo E."/>
            <person name="Ruiz-Duenas F.J."/>
            <person name="Ferreira P."/>
            <person name="Floudas D."/>
            <person name="Hibbett D.S."/>
            <person name="Canessa P."/>
            <person name="Larrondo L.F."/>
            <person name="James T.Y."/>
            <person name="Seelenfreund D."/>
            <person name="Lobos S."/>
            <person name="Polanco R."/>
            <person name="Tello M."/>
            <person name="Honda Y."/>
            <person name="Watanabe T."/>
            <person name="Watanabe T."/>
            <person name="Ryu J.S."/>
            <person name="Kubicek C.P."/>
            <person name="Schmoll M."/>
            <person name="Gaskell J."/>
            <person name="Hammel K.E."/>
            <person name="St John F.J."/>
            <person name="Vanden Wymelenberg A."/>
            <person name="Sabat G."/>
            <person name="Splinter BonDurant S."/>
            <person name="Syed K."/>
            <person name="Yadav J.S."/>
            <person name="Doddapaneni H."/>
            <person name="Subramanian V."/>
            <person name="Lavin J.L."/>
            <person name="Oguiza J.A."/>
            <person name="Perez G."/>
            <person name="Pisabarro A.G."/>
            <person name="Ramirez L."/>
            <person name="Santoyo F."/>
            <person name="Master E."/>
            <person name="Coutinho P.M."/>
            <person name="Henrissat B."/>
            <person name="Lombard V."/>
            <person name="Magnuson J.K."/>
            <person name="Kuees U."/>
            <person name="Hori C."/>
            <person name="Igarashi K."/>
            <person name="Samejima M."/>
            <person name="Held B.W."/>
            <person name="Barry K.W."/>
            <person name="LaButti K.M."/>
            <person name="Lapidus A."/>
            <person name="Lindquist E.A."/>
            <person name="Lucas S.M."/>
            <person name="Riley R."/>
            <person name="Salamov A.A."/>
            <person name="Hoffmeister D."/>
            <person name="Schwenk D."/>
            <person name="Hadar Y."/>
            <person name="Yarden O."/>
            <person name="de Vries R.P."/>
            <person name="Wiebenga A."/>
            <person name="Stenlid J."/>
            <person name="Eastwood D."/>
            <person name="Grigoriev I.V."/>
            <person name="Berka R.M."/>
            <person name="Blanchette R.A."/>
            <person name="Kersten P."/>
            <person name="Martinez A.T."/>
            <person name="Vicuna R."/>
            <person name="Cullen D."/>
        </authorList>
    </citation>
    <scope>NUCLEOTIDE SEQUENCE [LARGE SCALE GENOMIC DNA]</scope>
    <source>
        <strain evidence="3 4">B</strain>
    </source>
</reference>
<feature type="compositionally biased region" description="Basic and acidic residues" evidence="1">
    <location>
        <begin position="604"/>
        <end position="623"/>
    </location>
</feature>
<protein>
    <recommendedName>
        <fullName evidence="2">PEHE domain-containing protein</fullName>
    </recommendedName>
</protein>
<dbReference type="HOGENOM" id="CLU_016698_1_0_1"/>
<dbReference type="OrthoDB" id="2555515at2759"/>
<feature type="compositionally biased region" description="Polar residues" evidence="1">
    <location>
        <begin position="428"/>
        <end position="462"/>
    </location>
</feature>
<evidence type="ECO:0000313" key="4">
    <source>
        <dbReference type="Proteomes" id="UP000016930"/>
    </source>
</evidence>
<feature type="compositionally biased region" description="Basic residues" evidence="1">
    <location>
        <begin position="367"/>
        <end position="376"/>
    </location>
</feature>
<dbReference type="AlphaFoldDB" id="M2Q6W1"/>
<dbReference type="InterPro" id="IPR029332">
    <property type="entry name" value="PEHE_dom"/>
</dbReference>
<feature type="compositionally biased region" description="Low complexity" evidence="1">
    <location>
        <begin position="401"/>
        <end position="425"/>
    </location>
</feature>
<dbReference type="SMART" id="SM01300">
    <property type="entry name" value="PEHE"/>
    <property type="match status" value="1"/>
</dbReference>
<feature type="region of interest" description="Disordered" evidence="1">
    <location>
        <begin position="599"/>
        <end position="623"/>
    </location>
</feature>
<gene>
    <name evidence="3" type="ORF">CERSUDRAFT_99298</name>
</gene>
<organism evidence="3 4">
    <name type="scientific">Ceriporiopsis subvermispora (strain B)</name>
    <name type="common">White-rot fungus</name>
    <name type="synonym">Gelatoporia subvermispora</name>
    <dbReference type="NCBI Taxonomy" id="914234"/>
    <lineage>
        <taxon>Eukaryota</taxon>
        <taxon>Fungi</taxon>
        <taxon>Dikarya</taxon>
        <taxon>Basidiomycota</taxon>
        <taxon>Agaricomycotina</taxon>
        <taxon>Agaricomycetes</taxon>
        <taxon>Polyporales</taxon>
        <taxon>Gelatoporiaceae</taxon>
        <taxon>Gelatoporia</taxon>
    </lineage>
</organism>
<keyword evidence="4" id="KW-1185">Reference proteome</keyword>
<dbReference type="Proteomes" id="UP000016930">
    <property type="component" value="Unassembled WGS sequence"/>
</dbReference>
<evidence type="ECO:0000259" key="2">
    <source>
        <dbReference type="SMART" id="SM01300"/>
    </source>
</evidence>
<sequence>MSGPTIIQEVPESSMESTVAPEVREAGSSATPAAPIPGTPRKIGTTTRQKRVLPSRTRRGGPGVGSCETDAMILDTMRRRFESEPLIPTTTKFLLTTNSALVPPSSDATSFATQLNNHAYGRYFDRPEVRKAYQEQQLIQTPEFIELDEDAPVGGRFRPRGLEDEVADTSDAAYEKRHRKYETFEKRQRLREKEKLKHEQYKLGERIEQLRSMDTTAFLVLPAADFPEVPGTTPEDGAHLTDEQLAELLDAHQHSALAYEEGERRRRAMLDTALSLEERYKILLPPDRKWLEKKALKEAATRASSEAITVDIKEESIPAESEEEEDELIEEEEEEAAVVVEEDQLQPYHDTDGESEVDFEERERERSKKLKLKIKFPPRTPSQPAPESISQRPRKTSTARSPFPSALASHASPSLPPASSVIPASNGKAVTSFSPTAAGNRKTTTPFPSASPEKQNSTSLMTEGNKVRGANGRFMSKSKAHTQAQSISADEPPRKKRPRADSTPASAVDHSPKQSHLSYAGAAGRPERTTCMLMISALRNASSASSRKTQRHVTAFGTKVPPEIEELRDFQIPEWIWRSLPPNHPHHADWEDESEEYFGAYAPDFKEKEPPKYNGVEKSETPS</sequence>
<name>M2Q6W1_CERS8</name>
<dbReference type="STRING" id="914234.M2Q6W1"/>